<feature type="domain" description="SH3b" evidence="3">
    <location>
        <begin position="94"/>
        <end position="158"/>
    </location>
</feature>
<keyword evidence="5" id="KW-1185">Reference proteome</keyword>
<gene>
    <name evidence="4" type="ORF">GDS87_07485</name>
</gene>
<organism evidence="4 5">
    <name type="scientific">Lysinibacillus pakistanensis</name>
    <dbReference type="NCBI Taxonomy" id="759811"/>
    <lineage>
        <taxon>Bacteria</taxon>
        <taxon>Bacillati</taxon>
        <taxon>Bacillota</taxon>
        <taxon>Bacilli</taxon>
        <taxon>Bacillales</taxon>
        <taxon>Bacillaceae</taxon>
        <taxon>Lysinibacillus</taxon>
    </lineage>
</organism>
<dbReference type="Gene3D" id="2.30.30.40">
    <property type="entry name" value="SH3 Domains"/>
    <property type="match status" value="3"/>
</dbReference>
<sequence length="295" mass="32657">MNILKKMSVVVFLLVMLFSIQQQVAEATNYRIVKIVNDSSLLVRDSPSDVAKSIGNLTKGEFVTEFSSSKDWSHIQVGDIKGYVISSSLSIPQSTIKIANSKSGLVVKSKPSTSASTLATLKYNMIVEDFGSVENGWSFVQYGNVVGYVKSDFIGNAKTTTKYVNTRSGVIVRNIASPSGVSVGSLSNGTQVTVHATLVGWSYVTANNVRGYVEAAYLGTKKPAESTSTSQKSTYNTFSEEELEYALLELEYKKRMYPTHANEYRDALEEQLKIEKEKLNRLLQKEKELRKKIGR</sequence>
<evidence type="ECO:0000313" key="5">
    <source>
        <dbReference type="Proteomes" id="UP000373269"/>
    </source>
</evidence>
<accession>A0ABX6D8A6</accession>
<dbReference type="InterPro" id="IPR052354">
    <property type="entry name" value="Cell_Wall_Dynamics_Protein"/>
</dbReference>
<protein>
    <recommendedName>
        <fullName evidence="3">SH3b domain-containing protein</fullName>
    </recommendedName>
</protein>
<dbReference type="RefSeq" id="WP_369595120.1">
    <property type="nucleotide sequence ID" value="NZ_CP045835.1"/>
</dbReference>
<dbReference type="PROSITE" id="PS51781">
    <property type="entry name" value="SH3B"/>
    <property type="match status" value="1"/>
</dbReference>
<feature type="coiled-coil region" evidence="1">
    <location>
        <begin position="265"/>
        <end position="292"/>
    </location>
</feature>
<proteinExistence type="predicted"/>
<evidence type="ECO:0000256" key="1">
    <source>
        <dbReference type="SAM" id="Coils"/>
    </source>
</evidence>
<dbReference type="Pfam" id="PF08239">
    <property type="entry name" value="SH3_3"/>
    <property type="match status" value="2"/>
</dbReference>
<evidence type="ECO:0000259" key="3">
    <source>
        <dbReference type="PROSITE" id="PS51781"/>
    </source>
</evidence>
<evidence type="ECO:0000256" key="2">
    <source>
        <dbReference type="SAM" id="SignalP"/>
    </source>
</evidence>
<keyword evidence="1" id="KW-0175">Coiled coil</keyword>
<name>A0ABX6D8A6_9BACI</name>
<reference evidence="4 5" key="1">
    <citation type="submission" date="2019-11" db="EMBL/GenBank/DDBJ databases">
        <title>Whole Genome Sequencing and Comparative Genomic Analyses of Lysinibacillus pakistanensis LZH-9, a Halotolerant Strain with Excellent COD Removal Capability.</title>
        <authorList>
            <person name="Zhou H."/>
        </authorList>
    </citation>
    <scope>NUCLEOTIDE SEQUENCE [LARGE SCALE GENOMIC DNA]</scope>
    <source>
        <strain evidence="4 5">LZH-9</strain>
    </source>
</reference>
<dbReference type="SMART" id="SM00287">
    <property type="entry name" value="SH3b"/>
    <property type="match status" value="3"/>
</dbReference>
<dbReference type="PANTHER" id="PTHR34408">
    <property type="entry name" value="FAMILY PROTEIN, PUTATIVE-RELATED"/>
    <property type="match status" value="1"/>
</dbReference>
<evidence type="ECO:0000313" key="4">
    <source>
        <dbReference type="EMBL" id="QGG50809.1"/>
    </source>
</evidence>
<dbReference type="InterPro" id="IPR003646">
    <property type="entry name" value="SH3-like_bac-type"/>
</dbReference>
<dbReference type="EMBL" id="CP045835">
    <property type="protein sequence ID" value="QGG50809.1"/>
    <property type="molecule type" value="Genomic_DNA"/>
</dbReference>
<feature type="chain" id="PRO_5046837464" description="SH3b domain-containing protein" evidence="2">
    <location>
        <begin position="25"/>
        <end position="295"/>
    </location>
</feature>
<dbReference type="PANTHER" id="PTHR34408:SF1">
    <property type="entry name" value="GLYCOSYL HYDROLASE FAMILY 19 DOMAIN-CONTAINING PROTEIN HI_1415"/>
    <property type="match status" value="1"/>
</dbReference>
<feature type="signal peptide" evidence="2">
    <location>
        <begin position="1"/>
        <end position="24"/>
    </location>
</feature>
<dbReference type="Proteomes" id="UP000373269">
    <property type="component" value="Chromosome"/>
</dbReference>
<keyword evidence="2" id="KW-0732">Signal</keyword>